<organism evidence="2 3">
    <name type="scientific">Clostridium thermobutyricum DSM 4928</name>
    <dbReference type="NCBI Taxonomy" id="1121339"/>
    <lineage>
        <taxon>Bacteria</taxon>
        <taxon>Bacillati</taxon>
        <taxon>Bacillota</taxon>
        <taxon>Clostridia</taxon>
        <taxon>Eubacteriales</taxon>
        <taxon>Clostridiaceae</taxon>
        <taxon>Clostridium</taxon>
    </lineage>
</organism>
<sequence>MYYLGVDGGGTKTKYILVDEELKILSEIERGTTHLHQIGIDNLKLEISEGIKEVCSKGNINKKDLDYIFLGIPGYGESENDKKEIEKAIGEVLEGYNYKIDNDSVAGWAAGTLCETGINIVAGTGSIAFGMNDKGEGARVGGWGPNIGDDGSAHWIGLRVINEYTKQKDNRHEKTVLVDIIEKEKDIKDYFGIVDLVFNKYKLSRTELAGFCKLGKIAADNGCKACKDIFRQAAYELFLQIKALRKELKIEEEFVLSYTGGVFKAEEFVLEPLKEYLDKENIKYILIKPKLEPWHGAALMAYKLGGNEILEGKLFK</sequence>
<dbReference type="PANTHER" id="PTHR12862">
    <property type="entry name" value="BADF TYPE ATPASE DOMAIN-CONTAINING PROTEIN"/>
    <property type="match status" value="1"/>
</dbReference>
<comment type="caution">
    <text evidence="2">The sequence shown here is derived from an EMBL/GenBank/DDBJ whole genome shotgun (WGS) entry which is preliminary data.</text>
</comment>
<dbReference type="EMBL" id="LTAY01000053">
    <property type="protein sequence ID" value="OPX47220.1"/>
    <property type="molecule type" value="Genomic_DNA"/>
</dbReference>
<feature type="domain" description="ATPase BadF/BadG/BcrA/BcrD type" evidence="1">
    <location>
        <begin position="4"/>
        <end position="301"/>
    </location>
</feature>
<dbReference type="GO" id="GO:0047931">
    <property type="term" value="F:glucosamine kinase activity"/>
    <property type="evidence" value="ECO:0007669"/>
    <property type="project" value="UniProtKB-EC"/>
</dbReference>
<dbReference type="InterPro" id="IPR043129">
    <property type="entry name" value="ATPase_NBD"/>
</dbReference>
<dbReference type="Gene3D" id="3.30.420.40">
    <property type="match status" value="2"/>
</dbReference>
<proteinExistence type="predicted"/>
<dbReference type="Proteomes" id="UP000191448">
    <property type="component" value="Unassembled WGS sequence"/>
</dbReference>
<protein>
    <submittedName>
        <fullName evidence="2">Glucosamine kinase GspK</fullName>
        <ecNumber evidence="2">2.7.1.8</ecNumber>
    </submittedName>
</protein>
<gene>
    <name evidence="2" type="primary">gspK_2</name>
    <name evidence="2" type="ORF">CLTHE_21040</name>
</gene>
<keyword evidence="2" id="KW-0418">Kinase</keyword>
<evidence type="ECO:0000313" key="3">
    <source>
        <dbReference type="Proteomes" id="UP000191448"/>
    </source>
</evidence>
<dbReference type="InterPro" id="IPR039758">
    <property type="entry name" value="NAGK-like"/>
</dbReference>
<evidence type="ECO:0000313" key="2">
    <source>
        <dbReference type="EMBL" id="OPX47220.1"/>
    </source>
</evidence>
<dbReference type="EC" id="2.7.1.8" evidence="2"/>
<dbReference type="CDD" id="cd24007">
    <property type="entry name" value="ASKHA_NBD_eukNAGK-like"/>
    <property type="match status" value="1"/>
</dbReference>
<dbReference type="PANTHER" id="PTHR12862:SF0">
    <property type="entry name" value="N-ACETYL-D-GLUCOSAMINE KINASE"/>
    <property type="match status" value="1"/>
</dbReference>
<dbReference type="InterPro" id="IPR002731">
    <property type="entry name" value="ATPase_BadF"/>
</dbReference>
<dbReference type="AlphaFoldDB" id="A0A1V4STK2"/>
<dbReference type="GO" id="GO:0045127">
    <property type="term" value="F:N-acetylglucosamine kinase activity"/>
    <property type="evidence" value="ECO:0007669"/>
    <property type="project" value="InterPro"/>
</dbReference>
<dbReference type="OrthoDB" id="9772633at2"/>
<name>A0A1V4STK2_9CLOT</name>
<dbReference type="Pfam" id="PF01869">
    <property type="entry name" value="BcrAD_BadFG"/>
    <property type="match status" value="1"/>
</dbReference>
<evidence type="ECO:0000259" key="1">
    <source>
        <dbReference type="Pfam" id="PF01869"/>
    </source>
</evidence>
<dbReference type="SUPFAM" id="SSF53067">
    <property type="entry name" value="Actin-like ATPase domain"/>
    <property type="match status" value="2"/>
</dbReference>
<accession>A0A1V4STK2</accession>
<dbReference type="RefSeq" id="WP_080023339.1">
    <property type="nucleotide sequence ID" value="NZ_LTAY01000053.1"/>
</dbReference>
<keyword evidence="2" id="KW-0808">Transferase</keyword>
<reference evidence="2 3" key="1">
    <citation type="submission" date="2016-02" db="EMBL/GenBank/DDBJ databases">
        <title>Genome sequence of Clostridium thermobutyricum DSM 4928.</title>
        <authorList>
            <person name="Poehlein A."/>
            <person name="Daniel R."/>
        </authorList>
    </citation>
    <scope>NUCLEOTIDE SEQUENCE [LARGE SCALE GENOMIC DNA]</scope>
    <source>
        <strain evidence="2 3">DSM 4928</strain>
    </source>
</reference>